<reference evidence="5 6" key="1">
    <citation type="submission" date="2018-11" db="EMBL/GenBank/DDBJ databases">
        <authorList>
            <person name="Li F."/>
        </authorList>
    </citation>
    <scope>NUCLEOTIDE SEQUENCE [LARGE SCALE GENOMIC DNA]</scope>
    <source>
        <strain evidence="5 6">KIS18-7</strain>
    </source>
</reference>
<feature type="signal peptide" evidence="4">
    <location>
        <begin position="1"/>
        <end position="27"/>
    </location>
</feature>
<accession>A0A3N0E0X9</accession>
<keyword evidence="6" id="KW-1185">Reference proteome</keyword>
<dbReference type="InterPro" id="IPR008993">
    <property type="entry name" value="TIMP-like_OB-fold"/>
</dbReference>
<dbReference type="InterPro" id="IPR001820">
    <property type="entry name" value="TIMP"/>
</dbReference>
<dbReference type="EMBL" id="RJSG01000001">
    <property type="protein sequence ID" value="RNL81403.1"/>
    <property type="molecule type" value="Genomic_DNA"/>
</dbReference>
<dbReference type="GO" id="GO:0002020">
    <property type="term" value="F:protease binding"/>
    <property type="evidence" value="ECO:0007669"/>
    <property type="project" value="TreeGrafter"/>
</dbReference>
<gene>
    <name evidence="5" type="ORF">EFL95_03460</name>
</gene>
<dbReference type="Gene3D" id="2.40.50.120">
    <property type="match status" value="1"/>
</dbReference>
<dbReference type="RefSeq" id="WP_123232607.1">
    <property type="nucleotide sequence ID" value="NZ_RJSG01000001.1"/>
</dbReference>
<keyword evidence="2" id="KW-0964">Secreted</keyword>
<evidence type="ECO:0000256" key="2">
    <source>
        <dbReference type="ARBA" id="ARBA00022525"/>
    </source>
</evidence>
<proteinExistence type="predicted"/>
<name>A0A3N0E0X9_9ACTN</name>
<dbReference type="PANTHER" id="PTHR11844">
    <property type="entry name" value="METALLOPROTEASE INHIBITOR"/>
    <property type="match status" value="1"/>
</dbReference>
<keyword evidence="3" id="KW-0472">Membrane</keyword>
<evidence type="ECO:0000256" key="4">
    <source>
        <dbReference type="SAM" id="SignalP"/>
    </source>
</evidence>
<dbReference type="GO" id="GO:0051045">
    <property type="term" value="P:negative regulation of membrane protein ectodomain proteolysis"/>
    <property type="evidence" value="ECO:0007669"/>
    <property type="project" value="TreeGrafter"/>
</dbReference>
<organism evidence="5 6">
    <name type="scientific">Nocardioides marmorisolisilvae</name>
    <dbReference type="NCBI Taxonomy" id="1542737"/>
    <lineage>
        <taxon>Bacteria</taxon>
        <taxon>Bacillati</taxon>
        <taxon>Actinomycetota</taxon>
        <taxon>Actinomycetes</taxon>
        <taxon>Propionibacteriales</taxon>
        <taxon>Nocardioidaceae</taxon>
        <taxon>Nocardioides</taxon>
    </lineage>
</organism>
<dbReference type="GO" id="GO:0005615">
    <property type="term" value="C:extracellular space"/>
    <property type="evidence" value="ECO:0007669"/>
    <property type="project" value="TreeGrafter"/>
</dbReference>
<dbReference type="OrthoDB" id="9810952at2"/>
<evidence type="ECO:0000256" key="1">
    <source>
        <dbReference type="ARBA" id="ARBA00004613"/>
    </source>
</evidence>
<evidence type="ECO:0000313" key="5">
    <source>
        <dbReference type="EMBL" id="RNL81403.1"/>
    </source>
</evidence>
<evidence type="ECO:0008006" key="7">
    <source>
        <dbReference type="Google" id="ProtNLM"/>
    </source>
</evidence>
<comment type="subcellular location">
    <subcellularLocation>
        <location evidence="1">Secreted</location>
    </subcellularLocation>
</comment>
<feature type="chain" id="PRO_5018132142" description="Tissue inhibitor of metalloproteinase" evidence="4">
    <location>
        <begin position="28"/>
        <end position="190"/>
    </location>
</feature>
<evidence type="ECO:0000313" key="6">
    <source>
        <dbReference type="Proteomes" id="UP000277094"/>
    </source>
</evidence>
<evidence type="ECO:0000256" key="3">
    <source>
        <dbReference type="SAM" id="Phobius"/>
    </source>
</evidence>
<keyword evidence="4" id="KW-0732">Signal</keyword>
<dbReference type="PROSITE" id="PS51257">
    <property type="entry name" value="PROKAR_LIPOPROTEIN"/>
    <property type="match status" value="1"/>
</dbReference>
<dbReference type="Proteomes" id="UP000277094">
    <property type="component" value="Unassembled WGS sequence"/>
</dbReference>
<keyword evidence="3" id="KW-1133">Transmembrane helix</keyword>
<dbReference type="GO" id="GO:0008191">
    <property type="term" value="F:metalloendopeptidase inhibitor activity"/>
    <property type="evidence" value="ECO:0007669"/>
    <property type="project" value="InterPro"/>
</dbReference>
<protein>
    <recommendedName>
        <fullName evidence="7">Tissue inhibitor of metalloproteinase</fullName>
    </recommendedName>
</protein>
<comment type="caution">
    <text evidence="5">The sequence shown here is derived from an EMBL/GenBank/DDBJ whole genome shotgun (WGS) entry which is preliminary data.</text>
</comment>
<dbReference type="PANTHER" id="PTHR11844:SF33">
    <property type="entry name" value="TISSUE INHIBITOR OF METALLOPROTEINASE"/>
    <property type="match status" value="1"/>
</dbReference>
<dbReference type="GO" id="GO:0031012">
    <property type="term" value="C:extracellular matrix"/>
    <property type="evidence" value="ECO:0007669"/>
    <property type="project" value="TreeGrafter"/>
</dbReference>
<dbReference type="AlphaFoldDB" id="A0A3N0E0X9"/>
<keyword evidence="3" id="KW-0812">Transmembrane</keyword>
<sequence length="190" mass="19848">MLRTARLLFVLAVTAGMLVLTPQTSWACSCVSMTTAELVKNAGTVVDAKVDWVATNGITTTYSVKVSQVYKGKAAEKEKLTGAAQESACGLGSLVTDKRYLIYIHGKHPGAMGVSTCSGGAVPYDAALASRIEKITGEPPTGPYATPGSRPGAVDEDPIAGTAWYTVVITGLIVAGALGFLIWIRRPTRS</sequence>
<feature type="transmembrane region" description="Helical" evidence="3">
    <location>
        <begin position="163"/>
        <end position="184"/>
    </location>
</feature>
<dbReference type="SUPFAM" id="SSF50242">
    <property type="entry name" value="TIMP-like"/>
    <property type="match status" value="1"/>
</dbReference>